<evidence type="ECO:0000313" key="2">
    <source>
        <dbReference type="Proteomes" id="UP000223913"/>
    </source>
</evidence>
<dbReference type="RefSeq" id="WP_099150134.1">
    <property type="nucleotide sequence ID" value="NZ_PDUD01000018.1"/>
</dbReference>
<dbReference type="AlphaFoldDB" id="A0A2D0NCP9"/>
<dbReference type="Proteomes" id="UP000223913">
    <property type="component" value="Unassembled WGS sequence"/>
</dbReference>
<name>A0A2D0NCP9_FLAN2</name>
<keyword evidence="2" id="KW-1185">Reference proteome</keyword>
<dbReference type="OrthoDB" id="7159537at2"/>
<reference evidence="1 2" key="1">
    <citation type="submission" date="2017-10" db="EMBL/GenBank/DDBJ databases">
        <title>The draft genome sequence of Lewinella nigricans NBRC 102662.</title>
        <authorList>
            <person name="Wang K."/>
        </authorList>
    </citation>
    <scope>NUCLEOTIDE SEQUENCE [LARGE SCALE GENOMIC DNA]</scope>
    <source>
        <strain evidence="1 2">NBRC 102662</strain>
    </source>
</reference>
<gene>
    <name evidence="1" type="ORF">CRP01_11235</name>
</gene>
<accession>A0A2D0NCP9</accession>
<evidence type="ECO:0000313" key="1">
    <source>
        <dbReference type="EMBL" id="PHN06150.1"/>
    </source>
</evidence>
<dbReference type="EMBL" id="PDUD01000018">
    <property type="protein sequence ID" value="PHN06150.1"/>
    <property type="molecule type" value="Genomic_DNA"/>
</dbReference>
<organism evidence="1 2">
    <name type="scientific">Flavilitoribacter nigricans (strain ATCC 23147 / DSM 23189 / NBRC 102662 / NCIMB 1420 / SS-2)</name>
    <name type="common">Lewinella nigricans</name>
    <dbReference type="NCBI Taxonomy" id="1122177"/>
    <lineage>
        <taxon>Bacteria</taxon>
        <taxon>Pseudomonadati</taxon>
        <taxon>Bacteroidota</taxon>
        <taxon>Saprospiria</taxon>
        <taxon>Saprospirales</taxon>
        <taxon>Lewinellaceae</taxon>
        <taxon>Flavilitoribacter</taxon>
    </lineage>
</organism>
<sequence length="229" mass="27019">MIYIIHFDEPLAHARHYVGYYKRGNLKKRLKEHRSGRGARILQVCNERGISYRVVRLMPGDRNRERQIKNAKCTPRYCPECSKIKKRNDMKVVRFAETIGKKKISFTYKLADHRKGTSWPIYGRVVFQGKNTEFRSWAMPDRYLSFADLEREQEKLFKEAQAITDLVRNHPDKDLKWGVNQYLNDENVIRHKLKDIRALNQKLCDNLKKGMSTSEALTSFVKQAESILK</sequence>
<protein>
    <recommendedName>
        <fullName evidence="3">GIY-YIG domain-containing protein</fullName>
    </recommendedName>
</protein>
<comment type="caution">
    <text evidence="1">The sequence shown here is derived from an EMBL/GenBank/DDBJ whole genome shotgun (WGS) entry which is preliminary data.</text>
</comment>
<evidence type="ECO:0008006" key="3">
    <source>
        <dbReference type="Google" id="ProtNLM"/>
    </source>
</evidence>
<proteinExistence type="predicted"/>